<name>A0A5B7IEQ5_PORTR</name>
<proteinExistence type="predicted"/>
<evidence type="ECO:0000313" key="2">
    <source>
        <dbReference type="Proteomes" id="UP000324222"/>
    </source>
</evidence>
<dbReference type="AlphaFoldDB" id="A0A5B7IEQ5"/>
<gene>
    <name evidence="1" type="ORF">E2C01_075293</name>
</gene>
<sequence length="82" mass="9098">MYGPDAPLGRLNGLARFLLSRLPRASLDGIRYPGDVRATAPLMPVKKSVPLTNLLKEGPLSTPKRRPRCTAPPIIISNYHHW</sequence>
<comment type="caution">
    <text evidence="1">The sequence shown here is derived from an EMBL/GenBank/DDBJ whole genome shotgun (WGS) entry which is preliminary data.</text>
</comment>
<evidence type="ECO:0000313" key="1">
    <source>
        <dbReference type="EMBL" id="MPC80705.1"/>
    </source>
</evidence>
<reference evidence="1 2" key="1">
    <citation type="submission" date="2019-05" db="EMBL/GenBank/DDBJ databases">
        <title>Another draft genome of Portunus trituberculatus and its Hox gene families provides insights of decapod evolution.</title>
        <authorList>
            <person name="Jeong J.-H."/>
            <person name="Song I."/>
            <person name="Kim S."/>
            <person name="Choi T."/>
            <person name="Kim D."/>
            <person name="Ryu S."/>
            <person name="Kim W."/>
        </authorList>
    </citation>
    <scope>NUCLEOTIDE SEQUENCE [LARGE SCALE GENOMIC DNA]</scope>
    <source>
        <tissue evidence="1">Muscle</tissue>
    </source>
</reference>
<protein>
    <submittedName>
        <fullName evidence="1">Uncharacterized protein</fullName>
    </submittedName>
</protein>
<organism evidence="1 2">
    <name type="scientific">Portunus trituberculatus</name>
    <name type="common">Swimming crab</name>
    <name type="synonym">Neptunus trituberculatus</name>
    <dbReference type="NCBI Taxonomy" id="210409"/>
    <lineage>
        <taxon>Eukaryota</taxon>
        <taxon>Metazoa</taxon>
        <taxon>Ecdysozoa</taxon>
        <taxon>Arthropoda</taxon>
        <taxon>Crustacea</taxon>
        <taxon>Multicrustacea</taxon>
        <taxon>Malacostraca</taxon>
        <taxon>Eumalacostraca</taxon>
        <taxon>Eucarida</taxon>
        <taxon>Decapoda</taxon>
        <taxon>Pleocyemata</taxon>
        <taxon>Brachyura</taxon>
        <taxon>Eubrachyura</taxon>
        <taxon>Portunoidea</taxon>
        <taxon>Portunidae</taxon>
        <taxon>Portuninae</taxon>
        <taxon>Portunus</taxon>
    </lineage>
</organism>
<dbReference type="Proteomes" id="UP000324222">
    <property type="component" value="Unassembled WGS sequence"/>
</dbReference>
<accession>A0A5B7IEQ5</accession>
<dbReference type="EMBL" id="VSRR010054786">
    <property type="protein sequence ID" value="MPC80705.1"/>
    <property type="molecule type" value="Genomic_DNA"/>
</dbReference>
<keyword evidence="2" id="KW-1185">Reference proteome</keyword>